<dbReference type="AlphaFoldDB" id="A0A1Y0IC39"/>
<accession>A0A1Y0IC39</accession>
<dbReference type="EMBL" id="CP021425">
    <property type="protein sequence ID" value="ARU56964.1"/>
    <property type="molecule type" value="Genomic_DNA"/>
</dbReference>
<sequence length="487" mass="52396">MQAKHKAGLISWLGGLFALVMTTGVQAATEESINAVHEIYVSYYGRPGDPAGVAFWSQVLDDNNGRLDLIINDFGTSAEYTERFGSLSTEALISNLYLQMFGREAEAAGAKFWADGINAGQVTLAQAAIEIAGGAQGTDLSTLNNRAGVAKLFTNEVEAQNKAYTKANITEARDMILSVDSNTDVATFDIQSRFTAFALPSENIKSIPAPVSTSNSADLAVGAVRGIKKAIANLNTTNATNRSGLIANGFGSSPTGILLTTELCLAGSANLDFNADGTQVEFYFNECAYDGGYFNGGMAFESTVDQTAILMTFTDFVSYDFAADYSSLMDGLIYLYYSDDFNDSIMIYEGLSFADSTGDEYYIEYAEITCTNINNVDLTHCDFDEAEFVDSFTGETYYIEDDEVVQTGAGWEASATVYDTEWGYIVVETIEDLVLNCSNGSIGGGKITFEGAEGSTGTVELVSCDEFIVTINGQSTTYNWSDFAKSK</sequence>
<dbReference type="Proteomes" id="UP000196027">
    <property type="component" value="Chromosome"/>
</dbReference>
<name>A0A1Y0IC39_9GAMM</name>
<gene>
    <name evidence="3" type="ORF">OLMES_2920</name>
</gene>
<dbReference type="InterPro" id="IPR038255">
    <property type="entry name" value="PBS_linker_sf"/>
</dbReference>
<evidence type="ECO:0000313" key="3">
    <source>
        <dbReference type="EMBL" id="ARU56964.1"/>
    </source>
</evidence>
<keyword evidence="4" id="KW-1185">Reference proteome</keyword>
<dbReference type="Gene3D" id="1.10.3130.20">
    <property type="entry name" value="Phycobilisome linker domain"/>
    <property type="match status" value="1"/>
</dbReference>
<reference evidence="3 4" key="1">
    <citation type="submission" date="2017-05" db="EMBL/GenBank/DDBJ databases">
        <title>Genomic insights into alkan degradation activity of Oleiphilus messinensis.</title>
        <authorList>
            <person name="Kozyavkin S.A."/>
            <person name="Slesarev A.I."/>
            <person name="Golyshin P.N."/>
            <person name="Korzhenkov A."/>
            <person name="Golyshina O.N."/>
            <person name="Toshchakov S.V."/>
        </authorList>
    </citation>
    <scope>NUCLEOTIDE SEQUENCE [LARGE SCALE GENOMIC DNA]</scope>
    <source>
        <strain evidence="3 4">ME102</strain>
    </source>
</reference>
<feature type="domain" description="DUF4214" evidence="2">
    <location>
        <begin position="74"/>
        <end position="129"/>
    </location>
</feature>
<feature type="chain" id="PRO_5012598254" description="DUF4214 domain-containing protein" evidence="1">
    <location>
        <begin position="28"/>
        <end position="487"/>
    </location>
</feature>
<organism evidence="3 4">
    <name type="scientific">Oleiphilus messinensis</name>
    <dbReference type="NCBI Taxonomy" id="141451"/>
    <lineage>
        <taxon>Bacteria</taxon>
        <taxon>Pseudomonadati</taxon>
        <taxon>Pseudomonadota</taxon>
        <taxon>Gammaproteobacteria</taxon>
        <taxon>Oceanospirillales</taxon>
        <taxon>Oleiphilaceae</taxon>
        <taxon>Oleiphilus</taxon>
    </lineage>
</organism>
<evidence type="ECO:0000313" key="4">
    <source>
        <dbReference type="Proteomes" id="UP000196027"/>
    </source>
</evidence>
<evidence type="ECO:0000256" key="1">
    <source>
        <dbReference type="SAM" id="SignalP"/>
    </source>
</evidence>
<evidence type="ECO:0000259" key="2">
    <source>
        <dbReference type="Pfam" id="PF13946"/>
    </source>
</evidence>
<keyword evidence="1" id="KW-0732">Signal</keyword>
<feature type="signal peptide" evidence="1">
    <location>
        <begin position="1"/>
        <end position="27"/>
    </location>
</feature>
<dbReference type="InterPro" id="IPR025282">
    <property type="entry name" value="DUF4214"/>
</dbReference>
<protein>
    <recommendedName>
        <fullName evidence="2">DUF4214 domain-containing protein</fullName>
    </recommendedName>
</protein>
<dbReference type="KEGG" id="ome:OLMES_2920"/>
<dbReference type="Pfam" id="PF13946">
    <property type="entry name" value="DUF4214"/>
    <property type="match status" value="1"/>
</dbReference>
<proteinExistence type="predicted"/>